<name>A0A516G8M7_9MICO</name>
<organism evidence="4 5">
    <name type="scientific">Ornithinimicrobium ciconiae</name>
    <dbReference type="NCBI Taxonomy" id="2594265"/>
    <lineage>
        <taxon>Bacteria</taxon>
        <taxon>Bacillati</taxon>
        <taxon>Actinomycetota</taxon>
        <taxon>Actinomycetes</taxon>
        <taxon>Micrococcales</taxon>
        <taxon>Ornithinimicrobiaceae</taxon>
        <taxon>Ornithinimicrobium</taxon>
    </lineage>
</organism>
<dbReference type="KEGG" id="orz:FNH13_05570"/>
<dbReference type="OrthoDB" id="9813301at2"/>
<reference evidence="4 5" key="1">
    <citation type="submission" date="2019-07" db="EMBL/GenBank/DDBJ databases">
        <title>complete genome sequencing of Ornithinimicrobium sp. H23M54.</title>
        <authorList>
            <person name="Bae J.-W."/>
            <person name="Lee S.-Y."/>
        </authorList>
    </citation>
    <scope>NUCLEOTIDE SEQUENCE [LARGE SCALE GENOMIC DNA]</scope>
    <source>
        <strain evidence="4 5">H23M54</strain>
    </source>
</reference>
<dbReference type="PANTHER" id="PTHR35788:SF1">
    <property type="entry name" value="EXPORTED PROTEIN"/>
    <property type="match status" value="1"/>
</dbReference>
<dbReference type="InterPro" id="IPR022029">
    <property type="entry name" value="YoaR-like_PG-bd"/>
</dbReference>
<dbReference type="EMBL" id="CP041616">
    <property type="protein sequence ID" value="QDO87883.1"/>
    <property type="molecule type" value="Genomic_DNA"/>
</dbReference>
<dbReference type="PANTHER" id="PTHR35788">
    <property type="entry name" value="EXPORTED PROTEIN-RELATED"/>
    <property type="match status" value="1"/>
</dbReference>
<accession>A0A516G8M7</accession>
<keyword evidence="2" id="KW-0472">Membrane</keyword>
<dbReference type="InterPro" id="IPR007391">
    <property type="entry name" value="Vancomycin_resist_VanW"/>
</dbReference>
<keyword evidence="5" id="KW-1185">Reference proteome</keyword>
<dbReference type="Pfam" id="PF12229">
    <property type="entry name" value="PG_binding_4"/>
    <property type="match status" value="2"/>
</dbReference>
<evidence type="ECO:0000256" key="1">
    <source>
        <dbReference type="SAM" id="MobiDB-lite"/>
    </source>
</evidence>
<gene>
    <name evidence="4" type="ORF">FNH13_05570</name>
</gene>
<evidence type="ECO:0000313" key="4">
    <source>
        <dbReference type="EMBL" id="QDO87883.1"/>
    </source>
</evidence>
<dbReference type="Pfam" id="PF04294">
    <property type="entry name" value="VanW"/>
    <property type="match status" value="1"/>
</dbReference>
<dbReference type="RefSeq" id="WP_143782558.1">
    <property type="nucleotide sequence ID" value="NZ_CP041616.1"/>
</dbReference>
<dbReference type="InterPro" id="IPR052913">
    <property type="entry name" value="Glycopeptide_resist_protein"/>
</dbReference>
<feature type="domain" description="YoaR-like putative peptidoglycan binding" evidence="3">
    <location>
        <begin position="126"/>
        <end position="189"/>
    </location>
</feature>
<dbReference type="Proteomes" id="UP000315395">
    <property type="component" value="Chromosome"/>
</dbReference>
<keyword evidence="2" id="KW-0812">Transmembrane</keyword>
<evidence type="ECO:0000313" key="5">
    <source>
        <dbReference type="Proteomes" id="UP000315395"/>
    </source>
</evidence>
<evidence type="ECO:0000259" key="3">
    <source>
        <dbReference type="Pfam" id="PF12229"/>
    </source>
</evidence>
<evidence type="ECO:0000256" key="2">
    <source>
        <dbReference type="SAM" id="Phobius"/>
    </source>
</evidence>
<sequence>MSERQNLPEEPQRNEWIGILVRTLVAVLVLGGGYYFAAQYLGDRIPNGTVVEGVDIGGQSPEAAHDTLESRLQDLATEEVVIEVEGDRFTIDPAAAGLEFDLDSTLDGITQVSYDPRIMWERITDDGKDLPLRVTVDRAALEAAVDGVSGDVSIEPTNGSVWLSLGEVRTTDSLPGRELDVAATSDLIELGWPQDATVTGVVTPTEPTLTQAEVDRFAEEVAGPALAEPITVDVDGDTSSISTNQLARLLTVAESPDHVLSLELDTDGLLEVVSGQLDEATVSPRDAGLVLDNGRAVITKARAGQVVDQDELVKGIEAALSKTGEERLVKASTKDVRPTITDEDAQQWDISEMTTFRSEFPGGPSNEARTENIRVGLGHVNGTVVYPGETFSLAETLAPISKERGYVEAGVISDGRLVMGMGGGLSQVSTTVLNAAWDAGLQLDEWHPHSYYISRYPVGKEATIAVGVLDNRWTNDTDTPVLIQTYIDGSDIVMTFWGDRQYAVETITGGRANVVIPERHTDDSPNCLHQSPQEGFDITVTRVLSASGSEVDRQSWSTRYSASPEVTCTNPSAG</sequence>
<feature type="domain" description="YoaR-like putative peptidoglycan binding" evidence="3">
    <location>
        <begin position="256"/>
        <end position="326"/>
    </location>
</feature>
<dbReference type="AlphaFoldDB" id="A0A516G8M7"/>
<keyword evidence="2" id="KW-1133">Transmembrane helix</keyword>
<proteinExistence type="predicted"/>
<feature type="transmembrane region" description="Helical" evidence="2">
    <location>
        <begin position="16"/>
        <end position="37"/>
    </location>
</feature>
<protein>
    <recommendedName>
        <fullName evidence="3">YoaR-like putative peptidoglycan binding domain-containing protein</fullName>
    </recommendedName>
</protein>
<feature type="region of interest" description="Disordered" evidence="1">
    <location>
        <begin position="552"/>
        <end position="574"/>
    </location>
</feature>